<feature type="domain" description="Fumarylacetoacetase-like C-terminal" evidence="3">
    <location>
        <begin position="71"/>
        <end position="275"/>
    </location>
</feature>
<keyword evidence="5" id="KW-1185">Reference proteome</keyword>
<dbReference type="GO" id="GO:0016787">
    <property type="term" value="F:hydrolase activity"/>
    <property type="evidence" value="ECO:0007669"/>
    <property type="project" value="UniProtKB-KW"/>
</dbReference>
<keyword evidence="4" id="KW-0378">Hydrolase</keyword>
<name>A0ABT7KDT1_9HYPH</name>
<dbReference type="Gene3D" id="3.90.850.10">
    <property type="entry name" value="Fumarylacetoacetase-like, C-terminal domain"/>
    <property type="match status" value="1"/>
</dbReference>
<accession>A0ABT7KDT1</accession>
<dbReference type="Proteomes" id="UP001172630">
    <property type="component" value="Unassembled WGS sequence"/>
</dbReference>
<evidence type="ECO:0000259" key="3">
    <source>
        <dbReference type="Pfam" id="PF01557"/>
    </source>
</evidence>
<proteinExistence type="inferred from homology"/>
<dbReference type="Pfam" id="PF01557">
    <property type="entry name" value="FAA_hydrolase"/>
    <property type="match status" value="1"/>
</dbReference>
<reference evidence="4" key="1">
    <citation type="submission" date="2023-06" db="EMBL/GenBank/DDBJ databases">
        <title>Phylogenetic Diversity of Rhizobium strains.</title>
        <authorList>
            <person name="Moura F.T."/>
            <person name="Helene L.C.F."/>
            <person name="Hungria M."/>
        </authorList>
    </citation>
    <scope>NUCLEOTIDE SEQUENCE</scope>
    <source>
        <strain evidence="4">CCGE524</strain>
    </source>
</reference>
<protein>
    <submittedName>
        <fullName evidence="4">Fumarylacetoacetate hydrolase family protein</fullName>
    </submittedName>
</protein>
<dbReference type="RefSeq" id="WP_285879938.1">
    <property type="nucleotide sequence ID" value="NZ_JARFYN010000016.1"/>
</dbReference>
<dbReference type="PANTHER" id="PTHR42796">
    <property type="entry name" value="FUMARYLACETOACETATE HYDROLASE DOMAIN-CONTAINING PROTEIN 2A-RELATED"/>
    <property type="match status" value="1"/>
</dbReference>
<evidence type="ECO:0000313" key="5">
    <source>
        <dbReference type="Proteomes" id="UP001172630"/>
    </source>
</evidence>
<dbReference type="EMBL" id="JARFYN010000016">
    <property type="protein sequence ID" value="MDL2406785.1"/>
    <property type="molecule type" value="Genomic_DNA"/>
</dbReference>
<gene>
    <name evidence="4" type="ORF">PY650_14150</name>
</gene>
<comment type="caution">
    <text evidence="4">The sequence shown here is derived from an EMBL/GenBank/DDBJ whole genome shotgun (WGS) entry which is preliminary data.</text>
</comment>
<sequence length="279" mass="30418">MRLVSFETGDRRTYGLVREDRLHEATPAFRASYPDLRAVLAAGKAAEIDVESKGLNLADVILLSPIPNPDKIICVGLNYANHIKETGREKPKYPSIFTRYPSSVLGSGVPLLKPACSDEFDYEGELAVIIGKAGRNIPAAEAKDHILGYSCFNDGTIRDFQRHTTQFWSGKSFDDTGSMGPWIVTADALPNPENEHLRTVLNGQEVQTTPIADLAFSIGEIIEYVSKVTRLVAGDIIATGTPGGVGRFRSPPLYMFEGDRIEVEITGIGRLSNPIANVN</sequence>
<comment type="similarity">
    <text evidence="1">Belongs to the FAH family.</text>
</comment>
<keyword evidence="2" id="KW-0479">Metal-binding</keyword>
<dbReference type="PANTHER" id="PTHR42796:SF4">
    <property type="entry name" value="FUMARYLACETOACETATE HYDROLASE DOMAIN-CONTAINING PROTEIN 2A"/>
    <property type="match status" value="1"/>
</dbReference>
<organism evidence="4 5">
    <name type="scientific">Rhizobium calliandrae</name>
    <dbReference type="NCBI Taxonomy" id="1312182"/>
    <lineage>
        <taxon>Bacteria</taxon>
        <taxon>Pseudomonadati</taxon>
        <taxon>Pseudomonadota</taxon>
        <taxon>Alphaproteobacteria</taxon>
        <taxon>Hyphomicrobiales</taxon>
        <taxon>Rhizobiaceae</taxon>
        <taxon>Rhizobium/Agrobacterium group</taxon>
        <taxon>Rhizobium</taxon>
    </lineage>
</organism>
<dbReference type="SUPFAM" id="SSF56529">
    <property type="entry name" value="FAH"/>
    <property type="match status" value="1"/>
</dbReference>
<evidence type="ECO:0000256" key="2">
    <source>
        <dbReference type="ARBA" id="ARBA00022723"/>
    </source>
</evidence>
<evidence type="ECO:0000313" key="4">
    <source>
        <dbReference type="EMBL" id="MDL2406785.1"/>
    </source>
</evidence>
<evidence type="ECO:0000256" key="1">
    <source>
        <dbReference type="ARBA" id="ARBA00010211"/>
    </source>
</evidence>
<dbReference type="InterPro" id="IPR011234">
    <property type="entry name" value="Fumarylacetoacetase-like_C"/>
</dbReference>
<dbReference type="InterPro" id="IPR036663">
    <property type="entry name" value="Fumarylacetoacetase_C_sf"/>
</dbReference>
<dbReference type="InterPro" id="IPR051121">
    <property type="entry name" value="FAH"/>
</dbReference>